<feature type="non-terminal residue" evidence="9">
    <location>
        <position position="424"/>
    </location>
</feature>
<dbReference type="InterPro" id="IPR050364">
    <property type="entry name" value="Cytochrome_P450_fung"/>
</dbReference>
<comment type="similarity">
    <text evidence="3">Belongs to the cytochrome P450 family.</text>
</comment>
<keyword evidence="5" id="KW-0479">Metal-binding</keyword>
<proteinExistence type="inferred from homology"/>
<keyword evidence="6" id="KW-0560">Oxidoreductase</keyword>
<evidence type="ECO:0000256" key="5">
    <source>
        <dbReference type="ARBA" id="ARBA00022723"/>
    </source>
</evidence>
<dbReference type="HOGENOM" id="CLU_001570_2_1_1"/>
<dbReference type="InterPro" id="IPR002401">
    <property type="entry name" value="Cyt_P450_E_grp-I"/>
</dbReference>
<dbReference type="GO" id="GO:0004497">
    <property type="term" value="F:monooxygenase activity"/>
    <property type="evidence" value="ECO:0007669"/>
    <property type="project" value="UniProtKB-KW"/>
</dbReference>
<dbReference type="GO" id="GO:0005506">
    <property type="term" value="F:iron ion binding"/>
    <property type="evidence" value="ECO:0007669"/>
    <property type="project" value="InterPro"/>
</dbReference>
<evidence type="ECO:0000256" key="6">
    <source>
        <dbReference type="ARBA" id="ARBA00023002"/>
    </source>
</evidence>
<dbReference type="EMBL" id="KN819340">
    <property type="protein sequence ID" value="KIJ14823.1"/>
    <property type="molecule type" value="Genomic_DNA"/>
</dbReference>
<dbReference type="AlphaFoldDB" id="A0A0C9TX21"/>
<evidence type="ECO:0000256" key="7">
    <source>
        <dbReference type="ARBA" id="ARBA00023004"/>
    </source>
</evidence>
<dbReference type="PANTHER" id="PTHR46300:SF1">
    <property type="entry name" value="P450, PUTATIVE (EUROFUNG)-RELATED"/>
    <property type="match status" value="1"/>
</dbReference>
<gene>
    <name evidence="9" type="ORF">PAXINDRAFT_78532</name>
</gene>
<reference evidence="9 10" key="1">
    <citation type="submission" date="2014-06" db="EMBL/GenBank/DDBJ databases">
        <authorList>
            <consortium name="DOE Joint Genome Institute"/>
            <person name="Kuo A."/>
            <person name="Kohler A."/>
            <person name="Nagy L.G."/>
            <person name="Floudas D."/>
            <person name="Copeland A."/>
            <person name="Barry K.W."/>
            <person name="Cichocki N."/>
            <person name="Veneault-Fourrey C."/>
            <person name="LaButti K."/>
            <person name="Lindquist E.A."/>
            <person name="Lipzen A."/>
            <person name="Lundell T."/>
            <person name="Morin E."/>
            <person name="Murat C."/>
            <person name="Sun H."/>
            <person name="Tunlid A."/>
            <person name="Henrissat B."/>
            <person name="Grigoriev I.V."/>
            <person name="Hibbett D.S."/>
            <person name="Martin F."/>
            <person name="Nordberg H.P."/>
            <person name="Cantor M.N."/>
            <person name="Hua S.X."/>
        </authorList>
    </citation>
    <scope>NUCLEOTIDE SEQUENCE [LARGE SCALE GENOMIC DNA]</scope>
    <source>
        <strain evidence="9 10">ATCC 200175</strain>
    </source>
</reference>
<dbReference type="InterPro" id="IPR036396">
    <property type="entry name" value="Cyt_P450_sf"/>
</dbReference>
<sequence>QAATEIMEKKGWALVGRPRLCNCLRRDHVGGHAYAGDTQWLRFRRLRKAIHTHLQPKAAGAYQRIQIDAAKEVVLDILNDPKDHARQVLRYAASVILRVIYWKSTSTSKDDLVIARIAEDSKHIQIASRPGAFLVVLLPCLKYVPGYGRVLHEHHEFELSLFRDQLGRVTDDMSRNKASPSFGRMLLEKIHEHRLSGGEMAYLCGSLFTAGSDTTAVGIMTLILAAACHPEAQTRVQEEIDAVVGNDRDEHPHCSLSPTFEDWDQLPQLQAFISEALRWGPVAPIGAAHRATRDIVWRGLCIPVGSIAVGCHWAIARDPIVFPDPETFDPQRWLDPNGDLRTDIHFYNYGFGQRIRPGLHIANRSLYINSALLLWSFRILERPDAPIDANGFTDSIITRAPPFEAEFVPRMEEKKLREIMGGIL</sequence>
<accession>A0A0C9TX21</accession>
<comment type="pathway">
    <text evidence="2">Secondary metabolite biosynthesis.</text>
</comment>
<name>A0A0C9TX21_PAXIN</name>
<evidence type="ECO:0000313" key="10">
    <source>
        <dbReference type="Proteomes" id="UP000053647"/>
    </source>
</evidence>
<dbReference type="GO" id="GO:0016705">
    <property type="term" value="F:oxidoreductase activity, acting on paired donors, with incorporation or reduction of molecular oxygen"/>
    <property type="evidence" value="ECO:0007669"/>
    <property type="project" value="InterPro"/>
</dbReference>
<keyword evidence="7" id="KW-0408">Iron</keyword>
<protein>
    <recommendedName>
        <fullName evidence="11">Cytochrome P450</fullName>
    </recommendedName>
</protein>
<evidence type="ECO:0000256" key="1">
    <source>
        <dbReference type="ARBA" id="ARBA00001971"/>
    </source>
</evidence>
<dbReference type="GO" id="GO:0020037">
    <property type="term" value="F:heme binding"/>
    <property type="evidence" value="ECO:0007669"/>
    <property type="project" value="InterPro"/>
</dbReference>
<evidence type="ECO:0000256" key="8">
    <source>
        <dbReference type="ARBA" id="ARBA00023033"/>
    </source>
</evidence>
<dbReference type="PRINTS" id="PR00463">
    <property type="entry name" value="EP450I"/>
</dbReference>
<dbReference type="InterPro" id="IPR001128">
    <property type="entry name" value="Cyt_P450"/>
</dbReference>
<comment type="cofactor">
    <cofactor evidence="1">
        <name>heme</name>
        <dbReference type="ChEBI" id="CHEBI:30413"/>
    </cofactor>
</comment>
<evidence type="ECO:0008006" key="11">
    <source>
        <dbReference type="Google" id="ProtNLM"/>
    </source>
</evidence>
<reference evidence="10" key="2">
    <citation type="submission" date="2015-01" db="EMBL/GenBank/DDBJ databases">
        <title>Evolutionary Origins and Diversification of the Mycorrhizal Mutualists.</title>
        <authorList>
            <consortium name="DOE Joint Genome Institute"/>
            <consortium name="Mycorrhizal Genomics Consortium"/>
            <person name="Kohler A."/>
            <person name="Kuo A."/>
            <person name="Nagy L.G."/>
            <person name="Floudas D."/>
            <person name="Copeland A."/>
            <person name="Barry K.W."/>
            <person name="Cichocki N."/>
            <person name="Veneault-Fourrey C."/>
            <person name="LaButti K."/>
            <person name="Lindquist E.A."/>
            <person name="Lipzen A."/>
            <person name="Lundell T."/>
            <person name="Morin E."/>
            <person name="Murat C."/>
            <person name="Riley R."/>
            <person name="Ohm R."/>
            <person name="Sun H."/>
            <person name="Tunlid A."/>
            <person name="Henrissat B."/>
            <person name="Grigoriev I.V."/>
            <person name="Hibbett D.S."/>
            <person name="Martin F."/>
        </authorList>
    </citation>
    <scope>NUCLEOTIDE SEQUENCE [LARGE SCALE GENOMIC DNA]</scope>
    <source>
        <strain evidence="10">ATCC 200175</strain>
    </source>
</reference>
<keyword evidence="8" id="KW-0503">Monooxygenase</keyword>
<dbReference type="Proteomes" id="UP000053647">
    <property type="component" value="Unassembled WGS sequence"/>
</dbReference>
<dbReference type="Gene3D" id="1.10.630.10">
    <property type="entry name" value="Cytochrome P450"/>
    <property type="match status" value="1"/>
</dbReference>
<evidence type="ECO:0000256" key="4">
    <source>
        <dbReference type="ARBA" id="ARBA00022617"/>
    </source>
</evidence>
<dbReference type="OrthoDB" id="2789670at2759"/>
<dbReference type="Pfam" id="PF00067">
    <property type="entry name" value="p450"/>
    <property type="match status" value="1"/>
</dbReference>
<organism evidence="9 10">
    <name type="scientific">Paxillus involutus ATCC 200175</name>
    <dbReference type="NCBI Taxonomy" id="664439"/>
    <lineage>
        <taxon>Eukaryota</taxon>
        <taxon>Fungi</taxon>
        <taxon>Dikarya</taxon>
        <taxon>Basidiomycota</taxon>
        <taxon>Agaricomycotina</taxon>
        <taxon>Agaricomycetes</taxon>
        <taxon>Agaricomycetidae</taxon>
        <taxon>Boletales</taxon>
        <taxon>Paxilineae</taxon>
        <taxon>Paxillaceae</taxon>
        <taxon>Paxillus</taxon>
    </lineage>
</organism>
<evidence type="ECO:0000256" key="2">
    <source>
        <dbReference type="ARBA" id="ARBA00005179"/>
    </source>
</evidence>
<keyword evidence="4" id="KW-0349">Heme</keyword>
<evidence type="ECO:0000256" key="3">
    <source>
        <dbReference type="ARBA" id="ARBA00010617"/>
    </source>
</evidence>
<dbReference type="PANTHER" id="PTHR46300">
    <property type="entry name" value="P450, PUTATIVE (EUROFUNG)-RELATED-RELATED"/>
    <property type="match status" value="1"/>
</dbReference>
<evidence type="ECO:0000313" key="9">
    <source>
        <dbReference type="EMBL" id="KIJ14823.1"/>
    </source>
</evidence>
<keyword evidence="10" id="KW-1185">Reference proteome</keyword>
<dbReference type="SUPFAM" id="SSF48264">
    <property type="entry name" value="Cytochrome P450"/>
    <property type="match status" value="1"/>
</dbReference>